<comment type="caution">
    <text evidence="1">The sequence shown here is derived from an EMBL/GenBank/DDBJ whole genome shotgun (WGS) entry which is preliminary data.</text>
</comment>
<sequence>MEFALGKRVDIMPIEDLEVAYNKEFRHDIIEGIQSHTEVLVDKTRDAVF</sequence>
<proteinExistence type="predicted"/>
<dbReference type="EMBL" id="JACSZT010000021">
    <property type="protein sequence ID" value="MBC6499742.1"/>
    <property type="molecule type" value="Genomic_DNA"/>
</dbReference>
<protein>
    <submittedName>
        <fullName evidence="1">Uncharacterized protein</fullName>
    </submittedName>
</protein>
<organism evidence="1 2">
    <name type="scientific">Weissella confusa</name>
    <name type="common">Lactobacillus confusus</name>
    <dbReference type="NCBI Taxonomy" id="1583"/>
    <lineage>
        <taxon>Bacteria</taxon>
        <taxon>Bacillati</taxon>
        <taxon>Bacillota</taxon>
        <taxon>Bacilli</taxon>
        <taxon>Lactobacillales</taxon>
        <taxon>Lactobacillaceae</taxon>
        <taxon>Weissella</taxon>
    </lineage>
</organism>
<dbReference type="Proteomes" id="UP000650485">
    <property type="component" value="Unassembled WGS sequence"/>
</dbReference>
<gene>
    <name evidence="1" type="ORF">H7R52_17410</name>
</gene>
<evidence type="ECO:0000313" key="2">
    <source>
        <dbReference type="Proteomes" id="UP000650485"/>
    </source>
</evidence>
<dbReference type="AlphaFoldDB" id="A0A923NL66"/>
<evidence type="ECO:0000313" key="1">
    <source>
        <dbReference type="EMBL" id="MBC6499742.1"/>
    </source>
</evidence>
<reference evidence="1" key="1">
    <citation type="submission" date="2020-08" db="EMBL/GenBank/DDBJ databases">
        <title>Complete genome sequence of Weissella confusa strain FS54 provides insights into metabolic potential.</title>
        <authorList>
            <person name="Fhoula I."/>
            <person name="Najjari A."/>
            <person name="Lekired A."/>
            <person name="Bessrour-Aouam N."/>
            <person name="Jaballah S."/>
            <person name="Klibi N."/>
            <person name="Ouzari H.-I."/>
        </authorList>
    </citation>
    <scope>NUCLEOTIDE SEQUENCE</scope>
    <source>
        <strain evidence="1">FS54</strain>
    </source>
</reference>
<name>A0A923NL66_WEICO</name>
<accession>A0A923NL66</accession>